<evidence type="ECO:0000313" key="6">
    <source>
        <dbReference type="Proteomes" id="UP000554342"/>
    </source>
</evidence>
<keyword evidence="5" id="KW-0808">Transferase</keyword>
<dbReference type="InterPro" id="IPR003594">
    <property type="entry name" value="HATPase_dom"/>
</dbReference>
<dbReference type="Proteomes" id="UP000554342">
    <property type="component" value="Unassembled WGS sequence"/>
</dbReference>
<evidence type="ECO:0000256" key="3">
    <source>
        <dbReference type="SAM" id="Phobius"/>
    </source>
</evidence>
<keyword evidence="5" id="KW-0418">Kinase</keyword>
<feature type="transmembrane region" description="Helical" evidence="3">
    <location>
        <begin position="134"/>
        <end position="154"/>
    </location>
</feature>
<dbReference type="EC" id="2.7.13.3" evidence="2"/>
<organism evidence="5 6">
    <name type="scientific">Stakelama sediminis</name>
    <dbReference type="NCBI Taxonomy" id="463200"/>
    <lineage>
        <taxon>Bacteria</taxon>
        <taxon>Pseudomonadati</taxon>
        <taxon>Pseudomonadota</taxon>
        <taxon>Alphaproteobacteria</taxon>
        <taxon>Sphingomonadales</taxon>
        <taxon>Sphingomonadaceae</taxon>
        <taxon>Stakelama</taxon>
    </lineage>
</organism>
<dbReference type="SUPFAM" id="SSF47384">
    <property type="entry name" value="Homodimeric domain of signal transducing histidine kinase"/>
    <property type="match status" value="1"/>
</dbReference>
<evidence type="ECO:0000313" key="5">
    <source>
        <dbReference type="EMBL" id="MBB5719465.1"/>
    </source>
</evidence>
<dbReference type="PROSITE" id="PS50109">
    <property type="entry name" value="HIS_KIN"/>
    <property type="match status" value="1"/>
</dbReference>
<comment type="caution">
    <text evidence="5">The sequence shown here is derived from an EMBL/GenBank/DDBJ whole genome shotgun (WGS) entry which is preliminary data.</text>
</comment>
<evidence type="ECO:0000256" key="1">
    <source>
        <dbReference type="ARBA" id="ARBA00000085"/>
    </source>
</evidence>
<protein>
    <recommendedName>
        <fullName evidence="2">histidine kinase</fullName>
        <ecNumber evidence="2">2.7.13.3</ecNumber>
    </recommendedName>
</protein>
<proteinExistence type="predicted"/>
<dbReference type="Gene3D" id="3.30.565.10">
    <property type="entry name" value="Histidine kinase-like ATPase, C-terminal domain"/>
    <property type="match status" value="1"/>
</dbReference>
<name>A0A840Z0N0_9SPHN</name>
<keyword evidence="6" id="KW-1185">Reference proteome</keyword>
<comment type="catalytic activity">
    <reaction evidence="1">
        <text>ATP + protein L-histidine = ADP + protein N-phospho-L-histidine.</text>
        <dbReference type="EC" id="2.7.13.3"/>
    </reaction>
</comment>
<dbReference type="InterPro" id="IPR036097">
    <property type="entry name" value="HisK_dim/P_sf"/>
</dbReference>
<dbReference type="GO" id="GO:0000155">
    <property type="term" value="F:phosphorelay sensor kinase activity"/>
    <property type="evidence" value="ECO:0007669"/>
    <property type="project" value="InterPro"/>
</dbReference>
<dbReference type="SMART" id="SM00387">
    <property type="entry name" value="HATPase_c"/>
    <property type="match status" value="1"/>
</dbReference>
<dbReference type="SUPFAM" id="SSF55874">
    <property type="entry name" value="ATPase domain of HSP90 chaperone/DNA topoisomerase II/histidine kinase"/>
    <property type="match status" value="1"/>
</dbReference>
<feature type="domain" description="Histidine kinase" evidence="4">
    <location>
        <begin position="222"/>
        <end position="431"/>
    </location>
</feature>
<dbReference type="PANTHER" id="PTHR43065:SF42">
    <property type="entry name" value="TWO-COMPONENT SENSOR PPRA"/>
    <property type="match status" value="1"/>
</dbReference>
<sequence length="442" mass="48320">MEATSPLSAEPQIEPPRGAGRPNLRQLITLRWLAVAGQLATILFVWLVLGMQLPVAPMLATLTLLIALNLASIARLNLPGRVKNVELLIMLLLDIAALAVLLYFSGGATNPFSSLFLLQVILGAILLDTRSTIIVVLTASLCFAALVFRHLPLILPEEFRFGLFDLYILGSLISFVLVAVLLVIFVTRINRNLRIRDTRLATMREQAAEEDHIVRMGLLASGAAHELGTPLSLVSVVINDWAKMPAFADDPELAEDIREMQGALARCKTILTDILLAAGEARGENPAVTTLSAFLDDVTSEWRAQNSTRTLNLDYVDETADDLDIVSDTALKQVIWNVFDNARDASSGPIGLLVERDRQEIILRVSDEGPGFTETMLENFGRPYQSTKNRAGGGLGLFLVTNVMRKLGGRVDAYNRVEGGATVRLFLPVAALEIEREEKDDG</sequence>
<evidence type="ECO:0000259" key="4">
    <source>
        <dbReference type="PROSITE" id="PS50109"/>
    </source>
</evidence>
<feature type="transmembrane region" description="Helical" evidence="3">
    <location>
        <begin position="55"/>
        <end position="73"/>
    </location>
</feature>
<feature type="transmembrane region" description="Helical" evidence="3">
    <location>
        <begin position="30"/>
        <end position="49"/>
    </location>
</feature>
<dbReference type="InterPro" id="IPR004358">
    <property type="entry name" value="Sig_transdc_His_kin-like_C"/>
</dbReference>
<dbReference type="PANTHER" id="PTHR43065">
    <property type="entry name" value="SENSOR HISTIDINE KINASE"/>
    <property type="match status" value="1"/>
</dbReference>
<keyword evidence="3" id="KW-1133">Transmembrane helix</keyword>
<dbReference type="Gene3D" id="1.10.287.130">
    <property type="match status" value="1"/>
</dbReference>
<feature type="transmembrane region" description="Helical" evidence="3">
    <location>
        <begin position="85"/>
        <end position="104"/>
    </location>
</feature>
<gene>
    <name evidence="5" type="ORF">FHR23_002406</name>
</gene>
<dbReference type="PRINTS" id="PR00344">
    <property type="entry name" value="BCTRLSENSOR"/>
</dbReference>
<dbReference type="EMBL" id="JACIJI010000004">
    <property type="protein sequence ID" value="MBB5719465.1"/>
    <property type="molecule type" value="Genomic_DNA"/>
</dbReference>
<reference evidence="5 6" key="1">
    <citation type="submission" date="2020-08" db="EMBL/GenBank/DDBJ databases">
        <title>Genomic Encyclopedia of Type Strains, Phase IV (KMG-IV): sequencing the most valuable type-strain genomes for metagenomic binning, comparative biology and taxonomic classification.</title>
        <authorList>
            <person name="Goeker M."/>
        </authorList>
    </citation>
    <scope>NUCLEOTIDE SEQUENCE [LARGE SCALE GENOMIC DNA]</scope>
    <source>
        <strain evidence="5 6">DSM 27203</strain>
    </source>
</reference>
<dbReference type="Pfam" id="PF02518">
    <property type="entry name" value="HATPase_c"/>
    <property type="match status" value="1"/>
</dbReference>
<feature type="transmembrane region" description="Helical" evidence="3">
    <location>
        <begin position="166"/>
        <end position="186"/>
    </location>
</feature>
<keyword evidence="3" id="KW-0812">Transmembrane</keyword>
<accession>A0A840Z0N0</accession>
<dbReference type="AlphaFoldDB" id="A0A840Z0N0"/>
<dbReference type="InterPro" id="IPR036890">
    <property type="entry name" value="HATPase_C_sf"/>
</dbReference>
<keyword evidence="3" id="KW-0472">Membrane</keyword>
<feature type="transmembrane region" description="Helical" evidence="3">
    <location>
        <begin position="110"/>
        <end position="127"/>
    </location>
</feature>
<evidence type="ECO:0000256" key="2">
    <source>
        <dbReference type="ARBA" id="ARBA00012438"/>
    </source>
</evidence>
<dbReference type="RefSeq" id="WP_343043129.1">
    <property type="nucleotide sequence ID" value="NZ_BAABIF010000001.1"/>
</dbReference>
<dbReference type="Pfam" id="PF25323">
    <property type="entry name" value="6TM_PilS"/>
    <property type="match status" value="1"/>
</dbReference>
<dbReference type="InterPro" id="IPR005467">
    <property type="entry name" value="His_kinase_dom"/>
</dbReference>